<evidence type="ECO:0000313" key="2">
    <source>
        <dbReference type="Proteomes" id="UP000029644"/>
    </source>
</evidence>
<evidence type="ECO:0000313" key="1">
    <source>
        <dbReference type="EMBL" id="GAL64960.1"/>
    </source>
</evidence>
<dbReference type="GO" id="GO:0046872">
    <property type="term" value="F:metal ion binding"/>
    <property type="evidence" value="ECO:0007669"/>
    <property type="project" value="InterPro"/>
</dbReference>
<sequence length="122" mass="14481">MMDLMTNMPEAEKQFNAAKEATLKKIAAQRITKSNIFWNYESLKKRGIENDNREEMYNTIKDMTIEDLRDFFNSNIKGENYNVMVIGNKKDIDFKALKELGKVQEMDVDYLFNYEKTEKLKM</sequence>
<dbReference type="GO" id="GO:0006508">
    <property type="term" value="P:proteolysis"/>
    <property type="evidence" value="ECO:0007669"/>
    <property type="project" value="UniProtKB-KW"/>
</dbReference>
<comment type="caution">
    <text evidence="1">The sequence shown here is derived from an EMBL/GenBank/DDBJ whole genome shotgun (WGS) entry which is preliminary data.</text>
</comment>
<gene>
    <name evidence="1" type="ORF">JCM19300_450</name>
</gene>
<dbReference type="EMBL" id="BBNQ01000027">
    <property type="protein sequence ID" value="GAL64960.1"/>
    <property type="molecule type" value="Genomic_DNA"/>
</dbReference>
<dbReference type="InterPro" id="IPR011249">
    <property type="entry name" value="Metalloenz_LuxS/M16"/>
</dbReference>
<dbReference type="Proteomes" id="UP000029644">
    <property type="component" value="Unassembled WGS sequence"/>
</dbReference>
<keyword evidence="1" id="KW-0378">Hydrolase</keyword>
<dbReference type="GO" id="GO:0008233">
    <property type="term" value="F:peptidase activity"/>
    <property type="evidence" value="ECO:0007669"/>
    <property type="project" value="UniProtKB-KW"/>
</dbReference>
<keyword evidence="1" id="KW-0645">Protease</keyword>
<dbReference type="AlphaFoldDB" id="A0A090VJP2"/>
<proteinExistence type="predicted"/>
<organism evidence="1 2">
    <name type="scientific">Algibacter lectus</name>
    <dbReference type="NCBI Taxonomy" id="221126"/>
    <lineage>
        <taxon>Bacteria</taxon>
        <taxon>Pseudomonadati</taxon>
        <taxon>Bacteroidota</taxon>
        <taxon>Flavobacteriia</taxon>
        <taxon>Flavobacteriales</taxon>
        <taxon>Flavobacteriaceae</taxon>
        <taxon>Algibacter</taxon>
    </lineage>
</organism>
<dbReference type="Gene3D" id="3.30.830.10">
    <property type="entry name" value="Metalloenzyme, LuxS/M16 peptidase-like"/>
    <property type="match status" value="1"/>
</dbReference>
<name>A0A090VJP2_9FLAO</name>
<reference evidence="1 2" key="1">
    <citation type="journal article" date="2014" name="Genome Announc.">
        <title>Draft Genome Sequences of Marine Flavobacterium Algibacter lectus Strains SS8 and NR4.</title>
        <authorList>
            <person name="Takatani N."/>
            <person name="Nakanishi M."/>
            <person name="Meirelles P."/>
            <person name="Mino S."/>
            <person name="Suda W."/>
            <person name="Oshima K."/>
            <person name="Hattori M."/>
            <person name="Ohkuma M."/>
            <person name="Hosokawa M."/>
            <person name="Miyashita K."/>
            <person name="Thompson F.L."/>
            <person name="Niwa A."/>
            <person name="Sawabe T."/>
            <person name="Sawabe T."/>
        </authorList>
    </citation>
    <scope>NUCLEOTIDE SEQUENCE [LARGE SCALE GENOMIC DNA]</scope>
    <source>
        <strain evidence="1 2">JCM 19300</strain>
    </source>
</reference>
<accession>A0A090VJP2</accession>
<protein>
    <submittedName>
        <fullName evidence="1">Zinc protease</fullName>
    </submittedName>
</protein>
<dbReference type="SUPFAM" id="SSF63411">
    <property type="entry name" value="LuxS/MPP-like metallohydrolase"/>
    <property type="match status" value="1"/>
</dbReference>